<name>A0A8S1XJ14_PAROT</name>
<reference evidence="1" key="1">
    <citation type="submission" date="2021-01" db="EMBL/GenBank/DDBJ databases">
        <authorList>
            <consortium name="Genoscope - CEA"/>
            <person name="William W."/>
        </authorList>
    </citation>
    <scope>NUCLEOTIDE SEQUENCE</scope>
</reference>
<sequence length="108" mass="13094">MDQIFNHSQMLKYVTNSKLTSRLLYTNPYFLQYRSLRSTLRQQMNQWTFIQRKPPIDRQDFTKFKTQEQQSNDKIILRLDMRISADLETAKYPIKLIAFLTQFRIIAI</sequence>
<dbReference type="EMBL" id="CAJJDP010000123">
    <property type="protein sequence ID" value="CAD8200824.1"/>
    <property type="molecule type" value="Genomic_DNA"/>
</dbReference>
<comment type="caution">
    <text evidence="1">The sequence shown here is derived from an EMBL/GenBank/DDBJ whole genome shotgun (WGS) entry which is preliminary data.</text>
</comment>
<proteinExistence type="predicted"/>
<evidence type="ECO:0000313" key="1">
    <source>
        <dbReference type="EMBL" id="CAD8200824.1"/>
    </source>
</evidence>
<organism evidence="1 2">
    <name type="scientific">Paramecium octaurelia</name>
    <dbReference type="NCBI Taxonomy" id="43137"/>
    <lineage>
        <taxon>Eukaryota</taxon>
        <taxon>Sar</taxon>
        <taxon>Alveolata</taxon>
        <taxon>Ciliophora</taxon>
        <taxon>Intramacronucleata</taxon>
        <taxon>Oligohymenophorea</taxon>
        <taxon>Peniculida</taxon>
        <taxon>Parameciidae</taxon>
        <taxon>Paramecium</taxon>
    </lineage>
</organism>
<evidence type="ECO:0000313" key="2">
    <source>
        <dbReference type="Proteomes" id="UP000683925"/>
    </source>
</evidence>
<keyword evidence="2" id="KW-1185">Reference proteome</keyword>
<gene>
    <name evidence="1" type="ORF">POCTA_138.1.T1230003</name>
</gene>
<dbReference type="AlphaFoldDB" id="A0A8S1XJ14"/>
<accession>A0A8S1XJ14</accession>
<protein>
    <submittedName>
        <fullName evidence="1">Uncharacterized protein</fullName>
    </submittedName>
</protein>
<dbReference type="Proteomes" id="UP000683925">
    <property type="component" value="Unassembled WGS sequence"/>
</dbReference>